<sequence>MSTDKTSKKANIDWDLLLDPKNEDERSELYLDDIEAISRDFVLEIQTALEQEMKVLIVEAKKRADVHWASNRIAREEEDENNQWRFGTRARMNGRSLSAEWFLNRFKPDPKGGKSQVYSTYLKKGTGNQYDLSAFKKATDDEFKSIKMTEEYYAVLRQRSNVLMKIRRLLNDYEKLIDKRKVEL</sequence>
<organism evidence="1">
    <name type="scientific">Vibrio parahaemolyticus</name>
    <dbReference type="NCBI Taxonomy" id="670"/>
    <lineage>
        <taxon>Bacteria</taxon>
        <taxon>Pseudomonadati</taxon>
        <taxon>Pseudomonadota</taxon>
        <taxon>Gammaproteobacteria</taxon>
        <taxon>Vibrionales</taxon>
        <taxon>Vibrionaceae</taxon>
        <taxon>Vibrio</taxon>
    </lineage>
</organism>
<evidence type="ECO:0000313" key="1">
    <source>
        <dbReference type="EMBL" id="AJP18386.1"/>
    </source>
</evidence>
<dbReference type="AlphaFoldDB" id="A0A0C5HD92"/>
<gene>
    <name evidence="1" type="ORF">pVPH1_0213</name>
</gene>
<dbReference type="InterPro" id="IPR045809">
    <property type="entry name" value="MobI"/>
</dbReference>
<protein>
    <submittedName>
        <fullName evidence="1">MobI</fullName>
    </submittedName>
</protein>
<geneLocation type="plasmid" evidence="1">
    <name>pVPH1</name>
</geneLocation>
<keyword evidence="1" id="KW-0614">Plasmid</keyword>
<accession>A0A0C5HD92</accession>
<dbReference type="RefSeq" id="WP_014386842.1">
    <property type="nucleotide sequence ID" value="NZ_CP035701.1"/>
</dbReference>
<dbReference type="EMBL" id="KP688397">
    <property type="protein sequence ID" value="AJP18386.1"/>
    <property type="molecule type" value="Genomic_DNA"/>
</dbReference>
<name>A0A0C5HD92_VIBPH</name>
<proteinExistence type="predicted"/>
<reference evidence="1" key="1">
    <citation type="journal article" date="2015" name="Antimicrob. Agents Chemother.">
        <title>Complete nucleotide sequence of a conjugative plasmid carrying bla(PER-1).</title>
        <authorList>
            <person name="Li R."/>
            <person name="Wong M.H."/>
            <person name="Zhou Y."/>
            <person name="Chan E.W."/>
            <person name="Chen S."/>
        </authorList>
    </citation>
    <scope>NUCLEOTIDE SEQUENCE</scope>
    <source>
        <strain evidence="1">V36</strain>
        <plasmid evidence="1">pVPH1</plasmid>
    </source>
</reference>
<dbReference type="Pfam" id="PF19456">
    <property type="entry name" value="MobI"/>
    <property type="match status" value="1"/>
</dbReference>